<reference evidence="3 4" key="1">
    <citation type="submission" date="2019-06" db="EMBL/GenBank/DDBJ databases">
        <title>Sorghum-associated microbial communities from plants grown in Nebraska, USA.</title>
        <authorList>
            <person name="Schachtman D."/>
        </authorList>
    </citation>
    <scope>NUCLEOTIDE SEQUENCE [LARGE SCALE GENOMIC DNA]</scope>
    <source>
        <strain evidence="3 4">2482</strain>
    </source>
</reference>
<keyword evidence="4" id="KW-1185">Reference proteome</keyword>
<evidence type="ECO:0000313" key="3">
    <source>
        <dbReference type="EMBL" id="TWE06517.1"/>
    </source>
</evidence>
<dbReference type="AlphaFoldDB" id="A0A561DT43"/>
<evidence type="ECO:0000256" key="1">
    <source>
        <dbReference type="SAM" id="Phobius"/>
    </source>
</evidence>
<protein>
    <submittedName>
        <fullName evidence="3">Competence protein ComEA</fullName>
    </submittedName>
</protein>
<dbReference type="InterPro" id="IPR051675">
    <property type="entry name" value="Endo/Exo/Phosphatase_dom_1"/>
</dbReference>
<accession>A0A561DT43</accession>
<dbReference type="EMBL" id="VIVN01000002">
    <property type="protein sequence ID" value="TWE06517.1"/>
    <property type="molecule type" value="Genomic_DNA"/>
</dbReference>
<dbReference type="Proteomes" id="UP000319671">
    <property type="component" value="Unassembled WGS sequence"/>
</dbReference>
<evidence type="ECO:0000259" key="2">
    <source>
        <dbReference type="SMART" id="SM00278"/>
    </source>
</evidence>
<dbReference type="PANTHER" id="PTHR21180">
    <property type="entry name" value="ENDONUCLEASE/EXONUCLEASE/PHOSPHATASE FAMILY DOMAIN-CONTAINING PROTEIN 1"/>
    <property type="match status" value="1"/>
</dbReference>
<organism evidence="3 4">
    <name type="scientific">Neobacillus bataviensis</name>
    <dbReference type="NCBI Taxonomy" id="220685"/>
    <lineage>
        <taxon>Bacteria</taxon>
        <taxon>Bacillati</taxon>
        <taxon>Bacillota</taxon>
        <taxon>Bacilli</taxon>
        <taxon>Bacillales</taxon>
        <taxon>Bacillaceae</taxon>
        <taxon>Neobacillus</taxon>
    </lineage>
</organism>
<dbReference type="SUPFAM" id="SSF47781">
    <property type="entry name" value="RuvA domain 2-like"/>
    <property type="match status" value="1"/>
</dbReference>
<proteinExistence type="predicted"/>
<dbReference type="NCBIfam" id="TIGR00426">
    <property type="entry name" value="competence protein ComEA helix-hairpin-helix repeat region"/>
    <property type="match status" value="1"/>
</dbReference>
<dbReference type="GO" id="GO:0015627">
    <property type="term" value="C:type II protein secretion system complex"/>
    <property type="evidence" value="ECO:0007669"/>
    <property type="project" value="TreeGrafter"/>
</dbReference>
<feature type="transmembrane region" description="Helical" evidence="1">
    <location>
        <begin position="12"/>
        <end position="28"/>
    </location>
</feature>
<keyword evidence="1" id="KW-0812">Transmembrane</keyword>
<dbReference type="Gene3D" id="1.10.150.320">
    <property type="entry name" value="Photosystem II 12 kDa extrinsic protein"/>
    <property type="match status" value="1"/>
</dbReference>
<dbReference type="Pfam" id="PF10531">
    <property type="entry name" value="SLBB"/>
    <property type="match status" value="1"/>
</dbReference>
<dbReference type="InterPro" id="IPR004509">
    <property type="entry name" value="Competence_ComEA_HhH"/>
</dbReference>
<feature type="domain" description="Helix-hairpin-helix DNA-binding motif class 1" evidence="2">
    <location>
        <begin position="193"/>
        <end position="212"/>
    </location>
</feature>
<dbReference type="InterPro" id="IPR003583">
    <property type="entry name" value="Hlx-hairpin-Hlx_DNA-bd_motif"/>
</dbReference>
<dbReference type="PANTHER" id="PTHR21180:SF32">
    <property type="entry name" value="ENDONUCLEASE_EXONUCLEASE_PHOSPHATASE FAMILY DOMAIN-CONTAINING PROTEIN 1"/>
    <property type="match status" value="1"/>
</dbReference>
<evidence type="ECO:0000313" key="4">
    <source>
        <dbReference type="Proteomes" id="UP000319671"/>
    </source>
</evidence>
<dbReference type="GO" id="GO:0003677">
    <property type="term" value="F:DNA binding"/>
    <property type="evidence" value="ECO:0007669"/>
    <property type="project" value="InterPro"/>
</dbReference>
<comment type="caution">
    <text evidence="3">The sequence shown here is derived from an EMBL/GenBank/DDBJ whole genome shotgun (WGS) entry which is preliminary data.</text>
</comment>
<dbReference type="GO" id="GO:0006281">
    <property type="term" value="P:DNA repair"/>
    <property type="evidence" value="ECO:0007669"/>
    <property type="project" value="InterPro"/>
</dbReference>
<name>A0A561DT43_9BACI</name>
<dbReference type="InterPro" id="IPR010994">
    <property type="entry name" value="RuvA_2-like"/>
</dbReference>
<sequence>MKNWLMEHKIHVVVVLLLGFGGFYYFYLQVPTDSATLNSISQENEALKDDVETETEKKATPAANQPENIMVDVKGQVNRPGVYQSNTGERVIDVIGRAGGLTEQADQTQVNFAEHVEDEMVIYIPGKGEEGSSLPSSIGASGTVSSADGQKQEKININKADEQELQNLPGIGPAKAAAIIEFRNTSGPFKAIEDLRNISGIGDKTFEKLKDLIAV</sequence>
<keyword evidence="1" id="KW-0472">Membrane</keyword>
<dbReference type="GO" id="GO:0015628">
    <property type="term" value="P:protein secretion by the type II secretion system"/>
    <property type="evidence" value="ECO:0007669"/>
    <property type="project" value="TreeGrafter"/>
</dbReference>
<gene>
    <name evidence="3" type="ORF">FB550_102540</name>
</gene>
<dbReference type="Pfam" id="PF12836">
    <property type="entry name" value="HHH_3"/>
    <property type="match status" value="1"/>
</dbReference>
<feature type="domain" description="Helix-hairpin-helix DNA-binding motif class 1" evidence="2">
    <location>
        <begin position="163"/>
        <end position="182"/>
    </location>
</feature>
<dbReference type="Gene3D" id="3.10.560.10">
    <property type="entry name" value="Outer membrane lipoprotein wza domain like"/>
    <property type="match status" value="1"/>
</dbReference>
<dbReference type="InterPro" id="IPR019554">
    <property type="entry name" value="Soluble_ligand-bd"/>
</dbReference>
<keyword evidence="1" id="KW-1133">Transmembrane helix</keyword>
<dbReference type="RefSeq" id="WP_144563239.1">
    <property type="nucleotide sequence ID" value="NZ_VIVN01000002.1"/>
</dbReference>
<dbReference type="SMART" id="SM00278">
    <property type="entry name" value="HhH1"/>
    <property type="match status" value="2"/>
</dbReference>